<dbReference type="OrthoDB" id="9793162at2"/>
<dbReference type="SUPFAM" id="SSF56219">
    <property type="entry name" value="DNase I-like"/>
    <property type="match status" value="1"/>
</dbReference>
<dbReference type="RefSeq" id="WP_058622342.1">
    <property type="nucleotide sequence ID" value="NZ_LDRT01000007.1"/>
</dbReference>
<protein>
    <recommendedName>
        <fullName evidence="1">Endonuclease/exonuclease/phosphatase domain-containing protein</fullName>
    </recommendedName>
</protein>
<reference evidence="2 3" key="1">
    <citation type="journal article" date="2016" name="Front. Microbiol.">
        <title>Genomic Resource of Rice Seed Associated Bacteria.</title>
        <authorList>
            <person name="Midha S."/>
            <person name="Bansal K."/>
            <person name="Sharma S."/>
            <person name="Kumar N."/>
            <person name="Patil P.P."/>
            <person name="Chaudhry V."/>
            <person name="Patil P.B."/>
        </authorList>
    </citation>
    <scope>NUCLEOTIDE SEQUENCE [LARGE SCALE GENOMIC DNA]</scope>
    <source>
        <strain evidence="2 3">NS220</strain>
    </source>
</reference>
<organism evidence="2 3">
    <name type="scientific">Microbacterium testaceum</name>
    <name type="common">Aureobacterium testaceum</name>
    <name type="synonym">Brevibacterium testaceum</name>
    <dbReference type="NCBI Taxonomy" id="2033"/>
    <lineage>
        <taxon>Bacteria</taxon>
        <taxon>Bacillati</taxon>
        <taxon>Actinomycetota</taxon>
        <taxon>Actinomycetes</taxon>
        <taxon>Micrococcales</taxon>
        <taxon>Microbacteriaceae</taxon>
        <taxon>Microbacterium</taxon>
    </lineage>
</organism>
<dbReference type="Proteomes" id="UP000075025">
    <property type="component" value="Unassembled WGS sequence"/>
</dbReference>
<feature type="domain" description="Endonuclease/exonuclease/phosphatase" evidence="1">
    <location>
        <begin position="17"/>
        <end position="262"/>
    </location>
</feature>
<sequence length="278" mass="31074">MGGVLFPDVTAPDLHVMSFNVRRRFDRITWPPADRWPMRKQRLRTFLGANRPHLLGSQEAMPDQALWVQASLGSSYGRIGLGRGKNRDGEGTPLFYDRDRIDVEAWEQVMLSDTPDVPGSTGWGNTIPRVAVIAQLRDRATGARFTFVNTHFDAFSRRARRRSATWLHDLVARREKPLLFTADVNAHVRSGELAGMFADGLLLDTWSHAPARRTAEWGTFNNYASPRVGARRIDALLATPDVGVRAVGIDPRPTGTQWPSDHLPVQAVVRIHPGSEAR</sequence>
<dbReference type="PATRIC" id="fig|2033.6.peg.3399"/>
<dbReference type="AlphaFoldDB" id="A0A147F179"/>
<dbReference type="InterPro" id="IPR005135">
    <property type="entry name" value="Endo/exonuclease/phosphatase"/>
</dbReference>
<accession>A0A147F179</accession>
<dbReference type="GO" id="GO:0003824">
    <property type="term" value="F:catalytic activity"/>
    <property type="evidence" value="ECO:0007669"/>
    <property type="project" value="InterPro"/>
</dbReference>
<proteinExistence type="predicted"/>
<evidence type="ECO:0000259" key="1">
    <source>
        <dbReference type="Pfam" id="PF03372"/>
    </source>
</evidence>
<dbReference type="Pfam" id="PF03372">
    <property type="entry name" value="Exo_endo_phos"/>
    <property type="match status" value="1"/>
</dbReference>
<dbReference type="InterPro" id="IPR036691">
    <property type="entry name" value="Endo/exonu/phosph_ase_sf"/>
</dbReference>
<evidence type="ECO:0000313" key="2">
    <source>
        <dbReference type="EMBL" id="KTR96600.1"/>
    </source>
</evidence>
<evidence type="ECO:0000313" key="3">
    <source>
        <dbReference type="Proteomes" id="UP000075025"/>
    </source>
</evidence>
<dbReference type="Gene3D" id="3.60.10.10">
    <property type="entry name" value="Endonuclease/exonuclease/phosphatase"/>
    <property type="match status" value="1"/>
</dbReference>
<gene>
    <name evidence="2" type="ORF">NS220_01515</name>
</gene>
<name>A0A147F179_MICTE</name>
<comment type="caution">
    <text evidence="2">The sequence shown here is derived from an EMBL/GenBank/DDBJ whole genome shotgun (WGS) entry which is preliminary data.</text>
</comment>
<dbReference type="EMBL" id="LDRT01000007">
    <property type="protein sequence ID" value="KTR96600.1"/>
    <property type="molecule type" value="Genomic_DNA"/>
</dbReference>